<dbReference type="PANTHER" id="PTHR30269:SF23">
    <property type="entry name" value="MEMBRANE TRANSPORTER PROTEIN YDHB-RELATED"/>
    <property type="match status" value="1"/>
</dbReference>
<organism evidence="9 10">
    <name type="scientific">Thermanaeromonas toyohensis ToBE</name>
    <dbReference type="NCBI Taxonomy" id="698762"/>
    <lineage>
        <taxon>Bacteria</taxon>
        <taxon>Bacillati</taxon>
        <taxon>Bacillota</taxon>
        <taxon>Clostridia</taxon>
        <taxon>Neomoorellales</taxon>
        <taxon>Neomoorellaceae</taxon>
        <taxon>Thermanaeromonas</taxon>
    </lineage>
</organism>
<dbReference type="Pfam" id="PF01925">
    <property type="entry name" value="TauE"/>
    <property type="match status" value="1"/>
</dbReference>
<accession>A0A1W1W2H8</accession>
<evidence type="ECO:0000256" key="8">
    <source>
        <dbReference type="RuleBase" id="RU363041"/>
    </source>
</evidence>
<feature type="transmembrane region" description="Helical" evidence="8">
    <location>
        <begin position="102"/>
        <end position="119"/>
    </location>
</feature>
<comment type="subcellular location">
    <subcellularLocation>
        <location evidence="1 8">Cell membrane</location>
        <topology evidence="1 8">Multi-pass membrane protein</topology>
    </subcellularLocation>
</comment>
<evidence type="ECO:0000256" key="3">
    <source>
        <dbReference type="ARBA" id="ARBA00022448"/>
    </source>
</evidence>
<feature type="transmembrane region" description="Helical" evidence="8">
    <location>
        <begin position="228"/>
        <end position="248"/>
    </location>
</feature>
<feature type="transmembrane region" description="Helical" evidence="8">
    <location>
        <begin position="6"/>
        <end position="39"/>
    </location>
</feature>
<keyword evidence="5 8" id="KW-0812">Transmembrane</keyword>
<protein>
    <recommendedName>
        <fullName evidence="8">Probable membrane transporter protein</fullName>
    </recommendedName>
</protein>
<evidence type="ECO:0000313" key="9">
    <source>
        <dbReference type="EMBL" id="SMB99796.1"/>
    </source>
</evidence>
<dbReference type="GO" id="GO:0005886">
    <property type="term" value="C:plasma membrane"/>
    <property type="evidence" value="ECO:0007669"/>
    <property type="project" value="UniProtKB-SubCell"/>
</dbReference>
<dbReference type="STRING" id="698762.SAMN00808754_3096"/>
<feature type="transmembrane region" description="Helical" evidence="8">
    <location>
        <begin position="46"/>
        <end position="67"/>
    </location>
</feature>
<keyword evidence="7 8" id="KW-0472">Membrane</keyword>
<keyword evidence="4 8" id="KW-1003">Cell membrane</keyword>
<evidence type="ECO:0000256" key="6">
    <source>
        <dbReference type="ARBA" id="ARBA00022989"/>
    </source>
</evidence>
<sequence length="279" mass="29331">MISLTFIGIILGVSIIAGIIGALLGLGGGIIIIPALTLLLGVDIRYAIGASVISVIATSSGAAATYIRDRITNVRIGMFLEIATTTGAILGAYLAGLIHARYLYLIFALVLGYSTLALFRRRNVELASDAVPHPLAKKFKLFGTYYDPALQQEVNYTSSSVPSGFLVMLGAGIISGLLGIGSGVFKVLAMDMFMKLPMKVSTATSNFMIGVTAAASAGVYFSRGYINPAIAGPVALGVVLGTTVGTHLMLRLRNATLRKIFLPVLLYISLEMLLKGIGR</sequence>
<dbReference type="InterPro" id="IPR002781">
    <property type="entry name" value="TM_pro_TauE-like"/>
</dbReference>
<keyword evidence="10" id="KW-1185">Reference proteome</keyword>
<evidence type="ECO:0000256" key="2">
    <source>
        <dbReference type="ARBA" id="ARBA00009142"/>
    </source>
</evidence>
<keyword evidence="6 8" id="KW-1133">Transmembrane helix</keyword>
<dbReference type="InterPro" id="IPR052017">
    <property type="entry name" value="TSUP"/>
</dbReference>
<feature type="transmembrane region" description="Helical" evidence="8">
    <location>
        <begin position="200"/>
        <end position="222"/>
    </location>
</feature>
<evidence type="ECO:0000256" key="4">
    <source>
        <dbReference type="ARBA" id="ARBA00022475"/>
    </source>
</evidence>
<evidence type="ECO:0000256" key="7">
    <source>
        <dbReference type="ARBA" id="ARBA00023136"/>
    </source>
</evidence>
<reference evidence="9 10" key="1">
    <citation type="submission" date="2017-04" db="EMBL/GenBank/DDBJ databases">
        <authorList>
            <person name="Afonso C.L."/>
            <person name="Miller P.J."/>
            <person name="Scott M.A."/>
            <person name="Spackman E."/>
            <person name="Goraichik I."/>
            <person name="Dimitrov K.M."/>
            <person name="Suarez D.L."/>
            <person name="Swayne D.E."/>
        </authorList>
    </citation>
    <scope>NUCLEOTIDE SEQUENCE [LARGE SCALE GENOMIC DNA]</scope>
    <source>
        <strain evidence="9 10">ToBE</strain>
    </source>
</reference>
<evidence type="ECO:0000313" key="10">
    <source>
        <dbReference type="Proteomes" id="UP000192569"/>
    </source>
</evidence>
<feature type="transmembrane region" description="Helical" evidence="8">
    <location>
        <begin position="165"/>
        <end position="188"/>
    </location>
</feature>
<gene>
    <name evidence="9" type="ORF">SAMN00808754_3096</name>
</gene>
<comment type="similarity">
    <text evidence="2 8">Belongs to the 4-toluene sulfonate uptake permease (TSUP) (TC 2.A.102) family.</text>
</comment>
<name>A0A1W1W2H8_9FIRM</name>
<dbReference type="PANTHER" id="PTHR30269">
    <property type="entry name" value="TRANSMEMBRANE PROTEIN YFCA"/>
    <property type="match status" value="1"/>
</dbReference>
<feature type="transmembrane region" description="Helical" evidence="8">
    <location>
        <begin position="73"/>
        <end position="95"/>
    </location>
</feature>
<proteinExistence type="inferred from homology"/>
<dbReference type="EMBL" id="LT838272">
    <property type="protein sequence ID" value="SMB99796.1"/>
    <property type="molecule type" value="Genomic_DNA"/>
</dbReference>
<dbReference type="Proteomes" id="UP000192569">
    <property type="component" value="Chromosome I"/>
</dbReference>
<evidence type="ECO:0000256" key="5">
    <source>
        <dbReference type="ARBA" id="ARBA00022692"/>
    </source>
</evidence>
<dbReference type="AlphaFoldDB" id="A0A1W1W2H8"/>
<evidence type="ECO:0000256" key="1">
    <source>
        <dbReference type="ARBA" id="ARBA00004651"/>
    </source>
</evidence>
<keyword evidence="3" id="KW-0813">Transport</keyword>
<dbReference type="OrthoDB" id="9777163at2"/>